<dbReference type="EMBL" id="JAEHOE010000001">
    <property type="protein sequence ID" value="KAG2501902.1"/>
    <property type="molecule type" value="Genomic_DNA"/>
</dbReference>
<feature type="compositionally biased region" description="Basic and acidic residues" evidence="1">
    <location>
        <begin position="268"/>
        <end position="287"/>
    </location>
</feature>
<evidence type="ECO:0000256" key="3">
    <source>
        <dbReference type="SAM" id="SignalP"/>
    </source>
</evidence>
<evidence type="ECO:0000256" key="1">
    <source>
        <dbReference type="SAM" id="MobiDB-lite"/>
    </source>
</evidence>
<sequence>MAWGPMRIAMALPLINFLAQFLLANPDYEATTALLSTLGLISALLLAVVLALPGTVSYDELVAADARFGYPDDTSPTYSAEAAAWWRAHGKKAVEERHSPGFAFGALATVSGWLLTVSLLTVVVQYMYLGCAKSIAERLDPHVFMRLYHKWNRWVFIAVFSSIVIGTGCFFMSMYYMVIVKWPDYAVYGPGKQYGGQVYRPLYLFVIAIPVFVGIAGLFAGLSQYELYAESLKVNNAVADDGGSPKQQPEGKGVDTAAPSIGRSSSGRSEDEGMGKEGLRLRPQLDG</sequence>
<protein>
    <submittedName>
        <fullName evidence="4">Uncharacterized protein</fullName>
    </submittedName>
</protein>
<organism evidence="4 5">
    <name type="scientific">Edaphochlamys debaryana</name>
    <dbReference type="NCBI Taxonomy" id="47281"/>
    <lineage>
        <taxon>Eukaryota</taxon>
        <taxon>Viridiplantae</taxon>
        <taxon>Chlorophyta</taxon>
        <taxon>core chlorophytes</taxon>
        <taxon>Chlorophyceae</taxon>
        <taxon>CS clade</taxon>
        <taxon>Chlamydomonadales</taxon>
        <taxon>Chlamydomonadales incertae sedis</taxon>
        <taxon>Edaphochlamys</taxon>
    </lineage>
</organism>
<keyword evidence="3" id="KW-0732">Signal</keyword>
<keyword evidence="5" id="KW-1185">Reference proteome</keyword>
<reference evidence="4" key="1">
    <citation type="journal article" date="2020" name="bioRxiv">
        <title>Comparative genomics of Chlamydomonas.</title>
        <authorList>
            <person name="Craig R.J."/>
            <person name="Hasan A.R."/>
            <person name="Ness R.W."/>
            <person name="Keightley P.D."/>
        </authorList>
    </citation>
    <scope>NUCLEOTIDE SEQUENCE</scope>
    <source>
        <strain evidence="4">CCAP 11/70</strain>
    </source>
</reference>
<proteinExistence type="predicted"/>
<name>A0A835YFE1_9CHLO</name>
<comment type="caution">
    <text evidence="4">The sequence shown here is derived from an EMBL/GenBank/DDBJ whole genome shotgun (WGS) entry which is preliminary data.</text>
</comment>
<feature type="transmembrane region" description="Helical" evidence="2">
    <location>
        <begin position="154"/>
        <end position="178"/>
    </location>
</feature>
<dbReference type="Proteomes" id="UP000612055">
    <property type="component" value="Unassembled WGS sequence"/>
</dbReference>
<gene>
    <name evidence="4" type="ORF">HYH03_000400</name>
</gene>
<evidence type="ECO:0000313" key="4">
    <source>
        <dbReference type="EMBL" id="KAG2501902.1"/>
    </source>
</evidence>
<dbReference type="AlphaFoldDB" id="A0A835YFE1"/>
<feature type="transmembrane region" description="Helical" evidence="2">
    <location>
        <begin position="198"/>
        <end position="222"/>
    </location>
</feature>
<keyword evidence="2" id="KW-0472">Membrane</keyword>
<dbReference type="OrthoDB" id="10491832at2759"/>
<feature type="region of interest" description="Disordered" evidence="1">
    <location>
        <begin position="239"/>
        <end position="287"/>
    </location>
</feature>
<accession>A0A835YFE1</accession>
<feature type="chain" id="PRO_5032682697" evidence="3">
    <location>
        <begin position="25"/>
        <end position="287"/>
    </location>
</feature>
<feature type="signal peptide" evidence="3">
    <location>
        <begin position="1"/>
        <end position="24"/>
    </location>
</feature>
<evidence type="ECO:0000256" key="2">
    <source>
        <dbReference type="SAM" id="Phobius"/>
    </source>
</evidence>
<keyword evidence="2" id="KW-0812">Transmembrane</keyword>
<feature type="transmembrane region" description="Helical" evidence="2">
    <location>
        <begin position="102"/>
        <end position="129"/>
    </location>
</feature>
<feature type="transmembrane region" description="Helical" evidence="2">
    <location>
        <begin position="31"/>
        <end position="52"/>
    </location>
</feature>
<evidence type="ECO:0000313" key="5">
    <source>
        <dbReference type="Proteomes" id="UP000612055"/>
    </source>
</evidence>
<keyword evidence="2" id="KW-1133">Transmembrane helix</keyword>